<evidence type="ECO:0000256" key="7">
    <source>
        <dbReference type="ARBA" id="ARBA00023270"/>
    </source>
</evidence>
<dbReference type="EMBL" id="LAZR01009887">
    <property type="protein sequence ID" value="KKM70055.1"/>
    <property type="molecule type" value="Genomic_DNA"/>
</dbReference>
<dbReference type="GO" id="GO:0004014">
    <property type="term" value="F:adenosylmethionine decarboxylase activity"/>
    <property type="evidence" value="ECO:0007669"/>
    <property type="project" value="InterPro"/>
</dbReference>
<evidence type="ECO:0000259" key="9">
    <source>
        <dbReference type="Pfam" id="PF01861"/>
    </source>
</evidence>
<feature type="domain" description="N(4)-bis(aminopropyl)spermidine synthase C-terminal" evidence="9">
    <location>
        <begin position="112"/>
        <end position="332"/>
    </location>
</feature>
<reference evidence="10" key="1">
    <citation type="journal article" date="2015" name="Nature">
        <title>Complex archaea that bridge the gap between prokaryotes and eukaryotes.</title>
        <authorList>
            <person name="Spang A."/>
            <person name="Saw J.H."/>
            <person name="Jorgensen S.L."/>
            <person name="Zaremba-Niedzwiedzka K."/>
            <person name="Martijn J."/>
            <person name="Lind A.E."/>
            <person name="van Eijk R."/>
            <person name="Schleper C."/>
            <person name="Guy L."/>
            <person name="Ettema T.J."/>
        </authorList>
    </citation>
    <scope>NUCLEOTIDE SEQUENCE</scope>
</reference>
<dbReference type="AlphaFoldDB" id="A0A0F9M060"/>
<comment type="caution">
    <text evidence="10">The sequence shown here is derived from an EMBL/GenBank/DDBJ whole genome shotgun (WGS) entry which is preliminary data.</text>
</comment>
<evidence type="ECO:0000256" key="6">
    <source>
        <dbReference type="ARBA" id="ARBA00023239"/>
    </source>
</evidence>
<keyword evidence="4" id="KW-0620">Polyamine biosynthesis</keyword>
<dbReference type="InterPro" id="IPR029063">
    <property type="entry name" value="SAM-dependent_MTases_sf"/>
</dbReference>
<dbReference type="InterPro" id="IPR016067">
    <property type="entry name" value="S-AdoMet_deCO2ase_core"/>
</dbReference>
<dbReference type="PROSITE" id="PS00092">
    <property type="entry name" value="N6_MTASE"/>
    <property type="match status" value="1"/>
</dbReference>
<dbReference type="InterPro" id="IPR002723">
    <property type="entry name" value="BpsA_C"/>
</dbReference>
<dbReference type="InterPro" id="IPR017716">
    <property type="entry name" value="S-AdoMet_deCOase_pro-enz"/>
</dbReference>
<keyword evidence="2" id="KW-0210">Decarboxylase</keyword>
<organism evidence="10">
    <name type="scientific">marine sediment metagenome</name>
    <dbReference type="NCBI Taxonomy" id="412755"/>
    <lineage>
        <taxon>unclassified sequences</taxon>
        <taxon>metagenomes</taxon>
        <taxon>ecological metagenomes</taxon>
    </lineage>
</organism>
<evidence type="ECO:0000256" key="2">
    <source>
        <dbReference type="ARBA" id="ARBA00022793"/>
    </source>
</evidence>
<dbReference type="GO" id="GO:0032259">
    <property type="term" value="P:methylation"/>
    <property type="evidence" value="ECO:0007669"/>
    <property type="project" value="InterPro"/>
</dbReference>
<evidence type="ECO:0000256" key="3">
    <source>
        <dbReference type="ARBA" id="ARBA00022813"/>
    </source>
</evidence>
<evidence type="ECO:0000256" key="1">
    <source>
        <dbReference type="ARBA" id="ARBA00001928"/>
    </source>
</evidence>
<proteinExistence type="predicted"/>
<dbReference type="PANTHER" id="PTHR33866">
    <property type="entry name" value="S-ADENOSYLMETHIONINE DECARBOXYLASE PROENZYME"/>
    <property type="match status" value="1"/>
</dbReference>
<name>A0A0F9M060_9ZZZZ</name>
<accession>A0A0F9M060</accession>
<comment type="cofactor">
    <cofactor evidence="1">
        <name>pyruvate</name>
        <dbReference type="ChEBI" id="CHEBI:15361"/>
    </cofactor>
</comment>
<keyword evidence="7" id="KW-0704">Schiff base</keyword>
<protein>
    <recommendedName>
        <fullName evidence="9">N(4)-bis(aminopropyl)spermidine synthase C-terminal domain-containing protein</fullName>
    </recommendedName>
</protein>
<gene>
    <name evidence="10" type="ORF">LCGC14_1444550</name>
</gene>
<dbReference type="InterPro" id="IPR003826">
    <property type="entry name" value="AdoMetDC_fam_prok"/>
</dbReference>
<dbReference type="GO" id="GO:0008295">
    <property type="term" value="P:spermidine biosynthetic process"/>
    <property type="evidence" value="ECO:0007669"/>
    <property type="project" value="InterPro"/>
</dbReference>
<dbReference type="GO" id="GO:0005829">
    <property type="term" value="C:cytosol"/>
    <property type="evidence" value="ECO:0007669"/>
    <property type="project" value="TreeGrafter"/>
</dbReference>
<keyword evidence="5" id="KW-0865">Zymogen</keyword>
<sequence length="474" mass="54148">MDIEIEKILTLIAERAQLAESTEGVRSILLIMYRFPSLKNKILSQKTGIAIPTLAAVRGELVKAGIIEKRNFLGKKGRKWVKANLCLEFDYDPLPKNFDSTIRELSEEFSYLNSIKSYLENRPTPKFALDQSHAEISTVIKKTLYMLKKGDIEGRRIIFLGDDDFISLSVGLTQLAKKITVLDIDNRVLDYLSKSVEELSLNNFNVISHDLREPCPDDIVNEFDVVVMDPPYTNEGLRLFLKRASQVLKSDININGESYSVIGKKCLLSFGNKPPKDMQKLQFSILDHGFIINEMIPDFNHYKGASIIGKFSHLYYLQTVNNPSSKYNLSLTTGAIYTSEVKSKVKSPFIPIGYHFVGEMRFLDQEILLDNEKIQKVFLDSLISADLTILDIYHHNYQPYGYSAIAILKTSHAAIHTWPEHGYISIDIFICDELSKGLEVIKFLQNHLNPLKSDFFYAERSKETTMKYEPIEME</sequence>
<evidence type="ECO:0000256" key="5">
    <source>
        <dbReference type="ARBA" id="ARBA00023145"/>
    </source>
</evidence>
<dbReference type="Pfam" id="PF01861">
    <property type="entry name" value="BpsA_C"/>
    <property type="match status" value="1"/>
</dbReference>
<dbReference type="SUPFAM" id="SSF53335">
    <property type="entry name" value="S-adenosyl-L-methionine-dependent methyltransferases"/>
    <property type="match status" value="1"/>
</dbReference>
<dbReference type="GO" id="GO:0008168">
    <property type="term" value="F:methyltransferase activity"/>
    <property type="evidence" value="ECO:0007669"/>
    <property type="project" value="InterPro"/>
</dbReference>
<dbReference type="PANTHER" id="PTHR33866:SF2">
    <property type="entry name" value="S-ADENOSYLMETHIONINE DECARBOXYLASE PROENZYME"/>
    <property type="match status" value="1"/>
</dbReference>
<keyword evidence="6" id="KW-0456">Lyase</keyword>
<evidence type="ECO:0000313" key="10">
    <source>
        <dbReference type="EMBL" id="KKM70055.1"/>
    </source>
</evidence>
<dbReference type="SUPFAM" id="SSF56276">
    <property type="entry name" value="S-adenosylmethionine decarboxylase"/>
    <property type="match status" value="1"/>
</dbReference>
<dbReference type="CDD" id="cd02440">
    <property type="entry name" value="AdoMet_MTases"/>
    <property type="match status" value="1"/>
</dbReference>
<dbReference type="NCBIfam" id="TIGR03330">
    <property type="entry name" value="SAM_DCase_Bsu"/>
    <property type="match status" value="1"/>
</dbReference>
<dbReference type="Pfam" id="PF02675">
    <property type="entry name" value="AdoMet_dc"/>
    <property type="match status" value="1"/>
</dbReference>
<evidence type="ECO:0000256" key="8">
    <source>
        <dbReference type="ARBA" id="ARBA00023317"/>
    </source>
</evidence>
<evidence type="ECO:0000256" key="4">
    <source>
        <dbReference type="ARBA" id="ARBA00023115"/>
    </source>
</evidence>
<keyword evidence="3" id="KW-0068">Autocatalytic cleavage</keyword>
<dbReference type="InterPro" id="IPR002052">
    <property type="entry name" value="DNA_methylase_N6_adenine_CS"/>
</dbReference>
<keyword evidence="8" id="KW-0670">Pyruvate</keyword>
<dbReference type="Gene3D" id="3.40.50.150">
    <property type="entry name" value="Vaccinia Virus protein VP39"/>
    <property type="match status" value="1"/>
</dbReference>
<dbReference type="GO" id="GO:0003676">
    <property type="term" value="F:nucleic acid binding"/>
    <property type="evidence" value="ECO:0007669"/>
    <property type="project" value="InterPro"/>
</dbReference>
<dbReference type="Gene3D" id="3.60.90.10">
    <property type="entry name" value="S-adenosylmethionine decarboxylase"/>
    <property type="match status" value="1"/>
</dbReference>